<evidence type="ECO:0000256" key="3">
    <source>
        <dbReference type="ARBA" id="ARBA00023134"/>
    </source>
</evidence>
<evidence type="ECO:0000259" key="4">
    <source>
        <dbReference type="Pfam" id="PF07714"/>
    </source>
</evidence>
<dbReference type="Pfam" id="PF00071">
    <property type="entry name" value="Ras"/>
    <property type="match status" value="1"/>
</dbReference>
<dbReference type="Gene3D" id="3.40.50.300">
    <property type="entry name" value="P-loop containing nucleotide triphosphate hydrolases"/>
    <property type="match status" value="1"/>
</dbReference>
<accession>A0ABR2L2V0</accession>
<dbReference type="PROSITE" id="PS51421">
    <property type="entry name" value="RAS"/>
    <property type="match status" value="1"/>
</dbReference>
<dbReference type="SUPFAM" id="SSF56112">
    <property type="entry name" value="Protein kinase-like (PK-like)"/>
    <property type="match status" value="1"/>
</dbReference>
<keyword evidence="6" id="KW-1185">Reference proteome</keyword>
<keyword evidence="2" id="KW-0547">Nucleotide-binding</keyword>
<dbReference type="SMART" id="SM00173">
    <property type="entry name" value="RAS"/>
    <property type="match status" value="1"/>
</dbReference>
<dbReference type="InterPro" id="IPR005225">
    <property type="entry name" value="Small_GTP-bd"/>
</dbReference>
<evidence type="ECO:0000313" key="5">
    <source>
        <dbReference type="EMBL" id="KAK8897685.1"/>
    </source>
</evidence>
<evidence type="ECO:0000256" key="1">
    <source>
        <dbReference type="ARBA" id="ARBA00006270"/>
    </source>
</evidence>
<dbReference type="NCBIfam" id="TIGR00231">
    <property type="entry name" value="small_GTP"/>
    <property type="match status" value="1"/>
</dbReference>
<dbReference type="SUPFAM" id="SSF52540">
    <property type="entry name" value="P-loop containing nucleoside triphosphate hydrolases"/>
    <property type="match status" value="1"/>
</dbReference>
<name>A0ABR2L2V0_9EUKA</name>
<dbReference type="SMART" id="SM00175">
    <property type="entry name" value="RAB"/>
    <property type="match status" value="1"/>
</dbReference>
<comment type="similarity">
    <text evidence="1">Belongs to the small GTPase superfamily. Rab family.</text>
</comment>
<dbReference type="PANTHER" id="PTHR47981:SF39">
    <property type="entry name" value="RAS-RELATED PROTEIN RAB"/>
    <property type="match status" value="1"/>
</dbReference>
<dbReference type="Pfam" id="PF07714">
    <property type="entry name" value="PK_Tyr_Ser-Thr"/>
    <property type="match status" value="1"/>
</dbReference>
<dbReference type="EMBL" id="JAPFFF010000002">
    <property type="protein sequence ID" value="KAK8897685.1"/>
    <property type="molecule type" value="Genomic_DNA"/>
</dbReference>
<evidence type="ECO:0000313" key="6">
    <source>
        <dbReference type="Proteomes" id="UP001470230"/>
    </source>
</evidence>
<dbReference type="SMART" id="SM00174">
    <property type="entry name" value="RHO"/>
    <property type="match status" value="1"/>
</dbReference>
<keyword evidence="3" id="KW-0342">GTP-binding</keyword>
<dbReference type="Gene3D" id="1.10.510.10">
    <property type="entry name" value="Transferase(Phosphotransferase) domain 1"/>
    <property type="match status" value="1"/>
</dbReference>
<comment type="caution">
    <text evidence="5">The sequence shown here is derived from an EMBL/GenBank/DDBJ whole genome shotgun (WGS) entry which is preliminary data.</text>
</comment>
<dbReference type="InterPro" id="IPR011009">
    <property type="entry name" value="Kinase-like_dom_sf"/>
</dbReference>
<proteinExistence type="inferred from homology"/>
<dbReference type="InterPro" id="IPR001245">
    <property type="entry name" value="Ser-Thr/Tyr_kinase_cat_dom"/>
</dbReference>
<dbReference type="PRINTS" id="PR00449">
    <property type="entry name" value="RASTRNSFRMNG"/>
</dbReference>
<dbReference type="PROSITE" id="PS51419">
    <property type="entry name" value="RAB"/>
    <property type="match status" value="1"/>
</dbReference>
<dbReference type="PANTHER" id="PTHR47981">
    <property type="entry name" value="RAB FAMILY"/>
    <property type="match status" value="1"/>
</dbReference>
<dbReference type="InterPro" id="IPR001806">
    <property type="entry name" value="Small_GTPase"/>
</dbReference>
<protein>
    <submittedName>
        <fullName evidence="5">Rab32, member RAS oncoprotein</fullName>
    </submittedName>
</protein>
<organism evidence="5 6">
    <name type="scientific">Tritrichomonas musculus</name>
    <dbReference type="NCBI Taxonomy" id="1915356"/>
    <lineage>
        <taxon>Eukaryota</taxon>
        <taxon>Metamonada</taxon>
        <taxon>Parabasalia</taxon>
        <taxon>Tritrichomonadida</taxon>
        <taxon>Tritrichomonadidae</taxon>
        <taxon>Tritrichomonas</taxon>
    </lineage>
</organism>
<dbReference type="InterPro" id="IPR027417">
    <property type="entry name" value="P-loop_NTPase"/>
</dbReference>
<gene>
    <name evidence="5" type="ORF">M9Y10_015649</name>
</gene>
<reference evidence="5 6" key="1">
    <citation type="submission" date="2024-04" db="EMBL/GenBank/DDBJ databases">
        <title>Tritrichomonas musculus Genome.</title>
        <authorList>
            <person name="Alves-Ferreira E."/>
            <person name="Grigg M."/>
            <person name="Lorenzi H."/>
            <person name="Galac M."/>
        </authorList>
    </citation>
    <scope>NUCLEOTIDE SEQUENCE [LARGE SCALE GENOMIC DNA]</scope>
    <source>
        <strain evidence="5 6">EAF2021</strain>
    </source>
</reference>
<feature type="domain" description="Serine-threonine/tyrosine-protein kinase catalytic" evidence="4">
    <location>
        <begin position="8"/>
        <end position="50"/>
    </location>
</feature>
<sequence>MPKITIIQVGTGKKAEIPETFTEFLRELINSCWDFDPKQRPSFSDILQMLHYKDFKLFDLNDHEINEIHNFVEMYSKTIPRCFKENKPDTKIKPQEEEKKFENIKILVIRDMDAGDTSFIRRYYRDIFSESYKCTIGVEFAEHIIDWNYNTKCNIQMWDIIGQELYGNRLPVFLKESYAAFIVFDVTRPKSLDVAVQWKEEIDKFVCTNKKKPIPVVLIANKIDLIENNLFFVTKEQIENFVSENNFVAYFRTSCRFRANVREAVNFQIKYILTNDIKPLETDASQNNEKDGL</sequence>
<dbReference type="Proteomes" id="UP001470230">
    <property type="component" value="Unassembled WGS sequence"/>
</dbReference>
<evidence type="ECO:0000256" key="2">
    <source>
        <dbReference type="ARBA" id="ARBA00022741"/>
    </source>
</evidence>